<organism evidence="6 7">
    <name type="scientific">Lojkania enalia</name>
    <dbReference type="NCBI Taxonomy" id="147567"/>
    <lineage>
        <taxon>Eukaryota</taxon>
        <taxon>Fungi</taxon>
        <taxon>Dikarya</taxon>
        <taxon>Ascomycota</taxon>
        <taxon>Pezizomycotina</taxon>
        <taxon>Dothideomycetes</taxon>
        <taxon>Pleosporomycetidae</taxon>
        <taxon>Pleosporales</taxon>
        <taxon>Pleosporales incertae sedis</taxon>
        <taxon>Lojkania</taxon>
    </lineage>
</organism>
<proteinExistence type="inferred from homology"/>
<sequence length="574" mass="65428">MIVLSLVLLAFATFCRGGHDSHGKRSNIVFILSDDQDLQVDFLNYMPLLSKHIIQKETFYGRHYCTTALCYPARASILTGKKAHNHNVTDTSKPYGGYPKVVSEGINDNYLPLWLQDAGYNTYYTGKLWNAHNLDNYDSPFARGFNGSEFLLDPKTYEFYSPTFTRNGGKPVNFNGAYSTDMIRDIALGFLDDAAKADNPFFLGVAPVAPNSDIYFTGEDDANGIPEVVTNPPFPAKRHKDLFNDVIVPRTPHFNPERPSGVHWVAKLPLLNATHIEFNDCYYRQRLRSLQAVDELVEALVDKLDRLGMLDNTYIVYTTDNGFHVGQHRLQPGKYCPFEEDVHIPLAVRGPRIPENKKTEIATTHTDLAPTFFSMIGADMRDDFGGAAIPITECGLEEVVHDRFEHVQVEYWGFYLSESKYRYEGRRIPNNTYKALRVISKDYNFYYAVWCTNEHELYDMKSDPYQLHNLYSGDSLANPSRRSAFSVSLSKVVARLDSLTMVLKTCKAEGCVKPWKQLHPKENVNSLKAALNPKYDHFYEVEQPRAKYDHCAEAYLLELEQPTFENMGKQFIPG</sequence>
<accession>A0A9P4JZ23</accession>
<reference evidence="7" key="1">
    <citation type="journal article" date="2020" name="Stud. Mycol.">
        <title>101 Dothideomycetes genomes: A test case for predicting lifestyles and emergence of pathogens.</title>
        <authorList>
            <person name="Haridas S."/>
            <person name="Albert R."/>
            <person name="Binder M."/>
            <person name="Bloem J."/>
            <person name="LaButti K."/>
            <person name="Salamov A."/>
            <person name="Andreopoulos B."/>
            <person name="Baker S."/>
            <person name="Barry K."/>
            <person name="Bills G."/>
            <person name="Bluhm B."/>
            <person name="Cannon C."/>
            <person name="Castanera R."/>
            <person name="Culley D."/>
            <person name="Daum C."/>
            <person name="Ezra D."/>
            <person name="Gonzalez J."/>
            <person name="Henrissat B."/>
            <person name="Kuo A."/>
            <person name="Liang C."/>
            <person name="Lipzen A."/>
            <person name="Lutzoni F."/>
            <person name="Magnuson J."/>
            <person name="Mondo S."/>
            <person name="Nolan M."/>
            <person name="Ohm R."/>
            <person name="Pangilinan J."/>
            <person name="Park H.-J."/>
            <person name="Ramirez L."/>
            <person name="Alfaro M."/>
            <person name="Sun H."/>
            <person name="Tritt A."/>
            <person name="Yoshinaga Y."/>
            <person name="Zwiers L.-H."/>
            <person name="Turgeon B."/>
            <person name="Goodwin S."/>
            <person name="Spatafora J."/>
            <person name="Crous P."/>
            <person name="Grigoriev I."/>
        </authorList>
    </citation>
    <scope>NUCLEOTIDE SEQUENCE [LARGE SCALE GENOMIC DNA]</scope>
    <source>
        <strain evidence="7">CBS 304.66</strain>
    </source>
</reference>
<dbReference type="EC" id="3.1.6.1" evidence="2"/>
<protein>
    <recommendedName>
        <fullName evidence="2">Arylsulfatase</fullName>
        <shortName evidence="2">AS</shortName>
        <ecNumber evidence="2">3.1.6.1</ecNumber>
    </recommendedName>
    <alternativeName>
        <fullName evidence="2">Aryl-sulfate sulphohydrolase</fullName>
    </alternativeName>
</protein>
<feature type="signal peptide" evidence="4">
    <location>
        <begin position="1"/>
        <end position="17"/>
    </location>
</feature>
<comment type="catalytic activity">
    <reaction evidence="2">
        <text>an aryl sulfate + H2O = a phenol + sulfate + H(+)</text>
        <dbReference type="Rhea" id="RHEA:17261"/>
        <dbReference type="ChEBI" id="CHEBI:15377"/>
        <dbReference type="ChEBI" id="CHEBI:15378"/>
        <dbReference type="ChEBI" id="CHEBI:16189"/>
        <dbReference type="ChEBI" id="CHEBI:33853"/>
        <dbReference type="ChEBI" id="CHEBI:140317"/>
        <dbReference type="EC" id="3.1.6.1"/>
    </reaction>
</comment>
<dbReference type="InterPro" id="IPR017850">
    <property type="entry name" value="Alkaline_phosphatase_core_sf"/>
</dbReference>
<feature type="modified residue" description="3-oxoalanine (Cys)" evidence="3">
    <location>
        <position position="70"/>
    </location>
</feature>
<evidence type="ECO:0000256" key="2">
    <source>
        <dbReference type="PIRNR" id="PIRNR000972"/>
    </source>
</evidence>
<evidence type="ECO:0000256" key="3">
    <source>
        <dbReference type="PIRSR" id="PIRSR000972-50"/>
    </source>
</evidence>
<evidence type="ECO:0000259" key="5">
    <source>
        <dbReference type="Pfam" id="PF00884"/>
    </source>
</evidence>
<dbReference type="PIRSF" id="PIRSF000972">
    <property type="entry name" value="Arylsulf_plant"/>
    <property type="match status" value="1"/>
</dbReference>
<comment type="caution">
    <text evidence="6">The sequence shown here is derived from an EMBL/GenBank/DDBJ whole genome shotgun (WGS) entry which is preliminary data.</text>
</comment>
<dbReference type="PANTHER" id="PTHR43108:SF8">
    <property type="entry name" value="SD21168P"/>
    <property type="match status" value="1"/>
</dbReference>
<dbReference type="AlphaFoldDB" id="A0A9P4JZ23"/>
<evidence type="ECO:0000256" key="1">
    <source>
        <dbReference type="ARBA" id="ARBA00008779"/>
    </source>
</evidence>
<gene>
    <name evidence="6" type="ORF">CC78DRAFT_476658</name>
</gene>
<feature type="domain" description="Sulfatase N-terminal" evidence="5">
    <location>
        <begin position="26"/>
        <end position="377"/>
    </location>
</feature>
<dbReference type="GO" id="GO:0008449">
    <property type="term" value="F:N-acetylglucosamine-6-sulfatase activity"/>
    <property type="evidence" value="ECO:0007669"/>
    <property type="project" value="TreeGrafter"/>
</dbReference>
<evidence type="ECO:0000313" key="7">
    <source>
        <dbReference type="Proteomes" id="UP000800093"/>
    </source>
</evidence>
<comment type="similarity">
    <text evidence="1 2">Belongs to the sulfatase family.</text>
</comment>
<dbReference type="InterPro" id="IPR012083">
    <property type="entry name" value="Arylsulfatase"/>
</dbReference>
<dbReference type="GO" id="GO:0005539">
    <property type="term" value="F:glycosaminoglycan binding"/>
    <property type="evidence" value="ECO:0007669"/>
    <property type="project" value="TreeGrafter"/>
</dbReference>
<dbReference type="PANTHER" id="PTHR43108">
    <property type="entry name" value="N-ACETYLGLUCOSAMINE-6-SULFATASE FAMILY MEMBER"/>
    <property type="match status" value="1"/>
</dbReference>
<dbReference type="Pfam" id="PF00884">
    <property type="entry name" value="Sulfatase"/>
    <property type="match status" value="1"/>
</dbReference>
<keyword evidence="4" id="KW-0732">Signal</keyword>
<dbReference type="GO" id="GO:0018958">
    <property type="term" value="P:phenol-containing compound metabolic process"/>
    <property type="evidence" value="ECO:0007669"/>
    <property type="project" value="InterPro"/>
</dbReference>
<keyword evidence="7" id="KW-1185">Reference proteome</keyword>
<comment type="PTM">
    <text evidence="3">The conversion to 3-oxoalanine (also known as C-formylglycine, FGly), of a serine or cysteine residue in prokaryotes and of a cysteine residue in eukaryotes, is critical for catalytic activity.</text>
</comment>
<name>A0A9P4JZ23_9PLEO</name>
<dbReference type="OrthoDB" id="96314at2759"/>
<dbReference type="Proteomes" id="UP000800093">
    <property type="component" value="Unassembled WGS sequence"/>
</dbReference>
<keyword evidence="2" id="KW-0378">Hydrolase</keyword>
<dbReference type="CDD" id="cd16147">
    <property type="entry name" value="G6S"/>
    <property type="match status" value="1"/>
</dbReference>
<feature type="chain" id="PRO_5040312244" description="Arylsulfatase" evidence="4">
    <location>
        <begin position="18"/>
        <end position="574"/>
    </location>
</feature>
<dbReference type="InterPro" id="IPR000917">
    <property type="entry name" value="Sulfatase_N"/>
</dbReference>
<dbReference type="FunFam" id="3.40.720.10:FF:000051">
    <property type="entry name" value="Arylsulfatase"/>
    <property type="match status" value="1"/>
</dbReference>
<evidence type="ECO:0000313" key="6">
    <source>
        <dbReference type="EMBL" id="KAF2258996.1"/>
    </source>
</evidence>
<dbReference type="Gene3D" id="3.40.720.10">
    <property type="entry name" value="Alkaline Phosphatase, subunit A"/>
    <property type="match status" value="1"/>
</dbReference>
<evidence type="ECO:0000256" key="4">
    <source>
        <dbReference type="SAM" id="SignalP"/>
    </source>
</evidence>
<dbReference type="SUPFAM" id="SSF53649">
    <property type="entry name" value="Alkaline phosphatase-like"/>
    <property type="match status" value="1"/>
</dbReference>
<dbReference type="GO" id="GO:0004065">
    <property type="term" value="F:arylsulfatase activity"/>
    <property type="evidence" value="ECO:0007669"/>
    <property type="project" value="UniProtKB-UniRule"/>
</dbReference>
<dbReference type="EMBL" id="ML986725">
    <property type="protein sequence ID" value="KAF2258996.1"/>
    <property type="molecule type" value="Genomic_DNA"/>
</dbReference>